<evidence type="ECO:0000313" key="2">
    <source>
        <dbReference type="Proteomes" id="UP000231693"/>
    </source>
</evidence>
<keyword evidence="2" id="KW-1185">Reference proteome</keyword>
<reference evidence="1 2" key="1">
    <citation type="submission" date="2017-11" db="EMBL/GenBank/DDBJ databases">
        <title>Genomic Encyclopedia of Archaeal and Bacterial Type Strains, Phase II (KMG-II): From Individual Species to Whole Genera.</title>
        <authorList>
            <person name="Goeker M."/>
        </authorList>
    </citation>
    <scope>NUCLEOTIDE SEQUENCE [LARGE SCALE GENOMIC DNA]</scope>
    <source>
        <strain evidence="1 2">DSM 25478</strain>
    </source>
</reference>
<dbReference type="Proteomes" id="UP000231693">
    <property type="component" value="Unassembled WGS sequence"/>
</dbReference>
<comment type="caution">
    <text evidence="1">The sequence shown here is derived from an EMBL/GenBank/DDBJ whole genome shotgun (WGS) entry which is preliminary data.</text>
</comment>
<evidence type="ECO:0000313" key="1">
    <source>
        <dbReference type="EMBL" id="PJJ74141.1"/>
    </source>
</evidence>
<dbReference type="EMBL" id="PGFE01000002">
    <property type="protein sequence ID" value="PJJ74141.1"/>
    <property type="molecule type" value="Genomic_DNA"/>
</dbReference>
<evidence type="ECO:0008006" key="3">
    <source>
        <dbReference type="Google" id="ProtNLM"/>
    </source>
</evidence>
<name>A0A2M9CQN5_9CELL</name>
<sequence length="54" mass="5598">MGITDGLGGLADKAKGLMSDEQVDQVAEQIKDKAPDQVDGGVDALAEQAKKIND</sequence>
<dbReference type="AlphaFoldDB" id="A0A2M9CQN5"/>
<organism evidence="1 2">
    <name type="scientific">Sediminihabitans luteus</name>
    <dbReference type="NCBI Taxonomy" id="1138585"/>
    <lineage>
        <taxon>Bacteria</taxon>
        <taxon>Bacillati</taxon>
        <taxon>Actinomycetota</taxon>
        <taxon>Actinomycetes</taxon>
        <taxon>Micrococcales</taxon>
        <taxon>Cellulomonadaceae</taxon>
        <taxon>Sediminihabitans</taxon>
    </lineage>
</organism>
<accession>A0A2M9CQN5</accession>
<dbReference type="RefSeq" id="WP_170062645.1">
    <property type="nucleotide sequence ID" value="NZ_BOOX01000006.1"/>
</dbReference>
<protein>
    <recommendedName>
        <fullName evidence="3">Antitoxin protein of toxin-antitoxin system</fullName>
    </recommendedName>
</protein>
<gene>
    <name evidence="1" type="ORF">CLV28_1635</name>
</gene>
<proteinExistence type="predicted"/>